<keyword evidence="3" id="KW-0333">Golgi apparatus</keyword>
<dbReference type="Gene3D" id="2.30.42.10">
    <property type="match status" value="2"/>
</dbReference>
<reference evidence="7 8" key="1">
    <citation type="submission" date="2024-03" db="EMBL/GenBank/DDBJ databases">
        <authorList>
            <person name="Brejova B."/>
        </authorList>
    </citation>
    <scope>NUCLEOTIDE SEQUENCE [LARGE SCALE GENOMIC DNA]</scope>
    <source>
        <strain evidence="7 8">CBS 14171</strain>
    </source>
</reference>
<dbReference type="InterPro" id="IPR024958">
    <property type="entry name" value="GRASP_PDZ"/>
</dbReference>
<evidence type="ECO:0000256" key="1">
    <source>
        <dbReference type="ARBA" id="ARBA00004394"/>
    </source>
</evidence>
<evidence type="ECO:0000256" key="2">
    <source>
        <dbReference type="ARBA" id="ARBA00022737"/>
    </source>
</evidence>
<dbReference type="PROSITE" id="PS51865">
    <property type="entry name" value="PDZ_GRASP"/>
    <property type="match status" value="1"/>
</dbReference>
<keyword evidence="8" id="KW-1185">Reference proteome</keyword>
<dbReference type="PANTHER" id="PTHR12893:SF0">
    <property type="entry name" value="GRASP65"/>
    <property type="match status" value="1"/>
</dbReference>
<feature type="compositionally biased region" description="Low complexity" evidence="5">
    <location>
        <begin position="328"/>
        <end position="340"/>
    </location>
</feature>
<dbReference type="Proteomes" id="UP001497383">
    <property type="component" value="Chromosome 3"/>
</dbReference>
<gene>
    <name evidence="7" type="ORF">LODBEIA_P28360</name>
</gene>
<dbReference type="Pfam" id="PF04495">
    <property type="entry name" value="GRASP55_65"/>
    <property type="match status" value="1"/>
</dbReference>
<dbReference type="InterPro" id="IPR036034">
    <property type="entry name" value="PDZ_sf"/>
</dbReference>
<evidence type="ECO:0000313" key="7">
    <source>
        <dbReference type="EMBL" id="CAK9438612.1"/>
    </source>
</evidence>
<feature type="compositionally biased region" description="Pro residues" evidence="5">
    <location>
        <begin position="411"/>
        <end position="425"/>
    </location>
</feature>
<keyword evidence="4" id="KW-0472">Membrane</keyword>
<keyword evidence="2" id="KW-0677">Repeat</keyword>
<evidence type="ECO:0000259" key="6">
    <source>
        <dbReference type="PROSITE" id="PS51865"/>
    </source>
</evidence>
<comment type="subcellular location">
    <subcellularLocation>
        <location evidence="1">Golgi apparatus membrane</location>
    </subcellularLocation>
</comment>
<evidence type="ECO:0000313" key="8">
    <source>
        <dbReference type="Proteomes" id="UP001497383"/>
    </source>
</evidence>
<dbReference type="RefSeq" id="XP_066829774.1">
    <property type="nucleotide sequence ID" value="XM_066972879.1"/>
</dbReference>
<protein>
    <recommendedName>
        <fullName evidence="6">PDZ GRASP-type domain-containing protein</fullName>
    </recommendedName>
</protein>
<feature type="region of interest" description="Disordered" evidence="5">
    <location>
        <begin position="309"/>
        <end position="425"/>
    </location>
</feature>
<feature type="compositionally biased region" description="Basic and acidic residues" evidence="5">
    <location>
        <begin position="389"/>
        <end position="400"/>
    </location>
</feature>
<evidence type="ECO:0000256" key="5">
    <source>
        <dbReference type="SAM" id="MobiDB-lite"/>
    </source>
</evidence>
<evidence type="ECO:0000256" key="4">
    <source>
        <dbReference type="ARBA" id="ARBA00023136"/>
    </source>
</evidence>
<feature type="domain" description="PDZ GRASP-type" evidence="6">
    <location>
        <begin position="164"/>
        <end position="276"/>
    </location>
</feature>
<dbReference type="PANTHER" id="PTHR12893">
    <property type="entry name" value="GOLGI REASSEMBLY STACKING PROTEIN GRASP"/>
    <property type="match status" value="1"/>
</dbReference>
<organism evidence="7 8">
    <name type="scientific">Lodderomyces beijingensis</name>
    <dbReference type="NCBI Taxonomy" id="1775926"/>
    <lineage>
        <taxon>Eukaryota</taxon>
        <taxon>Fungi</taxon>
        <taxon>Dikarya</taxon>
        <taxon>Ascomycota</taxon>
        <taxon>Saccharomycotina</taxon>
        <taxon>Pichiomycetes</taxon>
        <taxon>Debaryomycetaceae</taxon>
        <taxon>Candida/Lodderomyces clade</taxon>
        <taxon>Lodderomyces</taxon>
    </lineage>
</organism>
<dbReference type="GeneID" id="92208032"/>
<dbReference type="InterPro" id="IPR007583">
    <property type="entry name" value="GRASP55_65"/>
</dbReference>
<proteinExistence type="predicted"/>
<accession>A0ABP0ZQV7</accession>
<sequence length="425" mass="46523">MFSFAKKLVDRLEGHATQATADDQYFKNATQINNRGYGLRVLNVVPHSVAHEKGIESWFDYIIKINNHELPMLHALSAYAYTINDDGSISYGGGITSEQAAAVNVELLNKELTTLAQHQQELVLDVWNAKGGVVRQVSVQLELEDTLKSIGLTVESQHLSTATYVWRILNTHPGSPAFRSQLVPYSDFIIGCDSAFPTDSAKGLLLHRGESILSQTVSSYYNHHFAHSGEDNVPITLFVYNHDYDILRPVTVNLSRNWGTGHNRGILGCDVGYGLMHRIPEVIGKFDDNSVIDDVLFVSEKNIEYQFDQQPQESLTTAPPPLGASNVLSAQQQQQQQQQSLPPPPQAPPVMGSSSSPSSSAATPHKAARKKKHVAALADDGLNDYMNEELEKSKKIDNSTKPKTSGDASLSPPPPPPPPPPSKSS</sequence>
<name>A0ABP0ZQV7_9ASCO</name>
<dbReference type="EMBL" id="OZ022407">
    <property type="protein sequence ID" value="CAK9438612.1"/>
    <property type="molecule type" value="Genomic_DNA"/>
</dbReference>
<evidence type="ECO:0000256" key="3">
    <source>
        <dbReference type="ARBA" id="ARBA00023034"/>
    </source>
</evidence>